<name>G8BY82_TETPH</name>
<reference evidence="1 2" key="1">
    <citation type="journal article" date="2011" name="Proc. Natl. Acad. Sci. U.S.A.">
        <title>Evolutionary erosion of yeast sex chromosomes by mating-type switching accidents.</title>
        <authorList>
            <person name="Gordon J.L."/>
            <person name="Armisen D."/>
            <person name="Proux-Wera E."/>
            <person name="Oheigeartaigh S.S."/>
            <person name="Byrne K.P."/>
            <person name="Wolfe K.H."/>
        </authorList>
    </citation>
    <scope>NUCLEOTIDE SEQUENCE [LARGE SCALE GENOMIC DNA]</scope>
    <source>
        <strain evidence="2">ATCC 24235 / CBS 4417 / NBRC 1672 / NRRL Y-8282 / UCD 70-5</strain>
    </source>
</reference>
<protein>
    <recommendedName>
        <fullName evidence="3">Peroxisomal membrane protein PEX16</fullName>
    </recommendedName>
</protein>
<dbReference type="Proteomes" id="UP000005666">
    <property type="component" value="Chromosome 10"/>
</dbReference>
<evidence type="ECO:0000313" key="1">
    <source>
        <dbReference type="EMBL" id="CCE65133.1"/>
    </source>
</evidence>
<proteinExistence type="predicted"/>
<dbReference type="eggNOG" id="ENOG502S3DC">
    <property type="taxonomic scope" value="Eukaryota"/>
</dbReference>
<organism evidence="1 2">
    <name type="scientific">Tetrapisispora phaffii (strain ATCC 24235 / CBS 4417 / NBRC 1672 / NRRL Y-8282 / UCD 70-5)</name>
    <name type="common">Yeast</name>
    <name type="synonym">Fabospora phaffii</name>
    <dbReference type="NCBI Taxonomy" id="1071381"/>
    <lineage>
        <taxon>Eukaryota</taxon>
        <taxon>Fungi</taxon>
        <taxon>Dikarya</taxon>
        <taxon>Ascomycota</taxon>
        <taxon>Saccharomycotina</taxon>
        <taxon>Saccharomycetes</taxon>
        <taxon>Saccharomycetales</taxon>
        <taxon>Saccharomycetaceae</taxon>
        <taxon>Tetrapisispora</taxon>
    </lineage>
</organism>
<sequence length="380" mass="44389">MEDQNKYIRKLINYVCLDLGDGSTNKGKTLLLLGIRRLAKISALTTVLLLVKLRKQKISSSLLKEAFETHKVFSLLSLLYPVLTSITKKDKSRGLQLIPFETTVLVSLLNCRSNISTWLLSYVSTESIYDLINNLAVIKKWSKLDPNIVLSLKQIILSLIIPCIAKQHQADSTIYKLLFNKRSYIRDFIIFDSVWNFLSLYNIIKQRVQAYRHRKQFDNTDTTKGYAHNKNLHKRSKSSFSLNWKPLLDKLIENQDIYDITNKETIINKILNSFFVKNILPTLKWTIWRQSVYKIFASRDKKNKVSNIHSSVLIFFSFMILNGSNNDHHMDMNIRTGVIKYMLRSLLTVRLQKTDLLNRRMYNKIATFLIAQLAIYNYKH</sequence>
<dbReference type="OrthoDB" id="4063341at2759"/>
<dbReference type="RefSeq" id="XP_003687567.1">
    <property type="nucleotide sequence ID" value="XM_003687519.1"/>
</dbReference>
<dbReference type="KEGG" id="tpf:TPHA_0J03140"/>
<gene>
    <name evidence="1" type="primary">TPHA0J03140</name>
    <name evidence="1" type="ordered locus">TPHA_0J03140</name>
</gene>
<evidence type="ECO:0000313" key="2">
    <source>
        <dbReference type="Proteomes" id="UP000005666"/>
    </source>
</evidence>
<keyword evidence="2" id="KW-1185">Reference proteome</keyword>
<dbReference type="AlphaFoldDB" id="G8BY82"/>
<evidence type="ECO:0008006" key="3">
    <source>
        <dbReference type="Google" id="ProtNLM"/>
    </source>
</evidence>
<dbReference type="OMA" id="KWAVWRQ"/>
<dbReference type="EMBL" id="HE612865">
    <property type="protein sequence ID" value="CCE65133.1"/>
    <property type="molecule type" value="Genomic_DNA"/>
</dbReference>
<dbReference type="HOGENOM" id="CLU_062488_0_0_1"/>
<accession>G8BY82</accession>
<dbReference type="GeneID" id="11533238"/>